<keyword evidence="10 18" id="KW-0808">Transferase</keyword>
<dbReference type="PROSITE" id="PS01315">
    <property type="entry name" value="CDS"/>
    <property type="match status" value="1"/>
</dbReference>
<evidence type="ECO:0000256" key="11">
    <source>
        <dbReference type="ARBA" id="ARBA00022692"/>
    </source>
</evidence>
<feature type="transmembrane region" description="Helical" evidence="19">
    <location>
        <begin position="59"/>
        <end position="80"/>
    </location>
</feature>
<evidence type="ECO:0000256" key="4">
    <source>
        <dbReference type="ARBA" id="ARBA00005189"/>
    </source>
</evidence>
<comment type="subcellular location">
    <subcellularLocation>
        <location evidence="2">Cell membrane</location>
        <topology evidence="2">Multi-pass membrane protein</topology>
    </subcellularLocation>
</comment>
<dbReference type="GO" id="GO:0004605">
    <property type="term" value="F:phosphatidate cytidylyltransferase activity"/>
    <property type="evidence" value="ECO:0007669"/>
    <property type="project" value="UniProtKB-EC"/>
</dbReference>
<dbReference type="AlphaFoldDB" id="B3PN85"/>
<evidence type="ECO:0000256" key="19">
    <source>
        <dbReference type="SAM" id="Phobius"/>
    </source>
</evidence>
<keyword evidence="21" id="KW-1185">Reference proteome</keyword>
<gene>
    <name evidence="20" type="primary">cdsA</name>
    <name evidence="20" type="ordered locus">MARTH_orf733</name>
</gene>
<feature type="transmembrane region" description="Helical" evidence="19">
    <location>
        <begin position="248"/>
        <end position="269"/>
    </location>
</feature>
<keyword evidence="9" id="KW-0444">Lipid biosynthesis</keyword>
<name>B3PN85_META1</name>
<proteinExistence type="inferred from homology"/>
<evidence type="ECO:0000256" key="17">
    <source>
        <dbReference type="ARBA" id="ARBA00023264"/>
    </source>
</evidence>
<keyword evidence="12 18" id="KW-0548">Nucleotidyltransferase</keyword>
<evidence type="ECO:0000256" key="18">
    <source>
        <dbReference type="RuleBase" id="RU003938"/>
    </source>
</evidence>
<evidence type="ECO:0000256" key="5">
    <source>
        <dbReference type="ARBA" id="ARBA00010185"/>
    </source>
</evidence>
<dbReference type="PANTHER" id="PTHR46382">
    <property type="entry name" value="PHOSPHATIDATE CYTIDYLYLTRANSFERASE"/>
    <property type="match status" value="1"/>
</dbReference>
<evidence type="ECO:0000256" key="8">
    <source>
        <dbReference type="ARBA" id="ARBA00022475"/>
    </source>
</evidence>
<dbReference type="EMBL" id="CP001047">
    <property type="protein sequence ID" value="ACF07487.1"/>
    <property type="molecule type" value="Genomic_DNA"/>
</dbReference>
<keyword evidence="16" id="KW-0594">Phospholipid biosynthesis</keyword>
<keyword evidence="17" id="KW-1208">Phospholipid metabolism</keyword>
<keyword evidence="13 19" id="KW-1133">Transmembrane helix</keyword>
<dbReference type="Pfam" id="PF01148">
    <property type="entry name" value="CTP_transf_1"/>
    <property type="match status" value="1"/>
</dbReference>
<dbReference type="GO" id="GO:0005886">
    <property type="term" value="C:plasma membrane"/>
    <property type="evidence" value="ECO:0007669"/>
    <property type="project" value="UniProtKB-SubCell"/>
</dbReference>
<reference evidence="20 21" key="1">
    <citation type="journal article" date="2008" name="Infect. Immun.">
        <title>Genome of Mycoplasma arthritidis.</title>
        <authorList>
            <person name="Dybvig K."/>
            <person name="Zuhua C."/>
            <person name="Lao P."/>
            <person name="Jordan D.S."/>
            <person name="French C.T."/>
            <person name="Tu A.H."/>
            <person name="Loraine A.E."/>
        </authorList>
    </citation>
    <scope>NUCLEOTIDE SEQUENCE [LARGE SCALE GENOMIC DNA]</scope>
    <source>
        <strain evidence="20 21">158L3-1</strain>
    </source>
</reference>
<dbReference type="RefSeq" id="WP_012498444.1">
    <property type="nucleotide sequence ID" value="NC_011025.1"/>
</dbReference>
<dbReference type="HOGENOM" id="CLU_037294_2_0_14"/>
<evidence type="ECO:0000313" key="21">
    <source>
        <dbReference type="Proteomes" id="UP000008812"/>
    </source>
</evidence>
<protein>
    <recommendedName>
        <fullName evidence="7 18">Phosphatidate cytidylyltransferase</fullName>
        <ecNumber evidence="6 18">2.7.7.41</ecNumber>
    </recommendedName>
</protein>
<accession>B3PN85</accession>
<evidence type="ECO:0000256" key="1">
    <source>
        <dbReference type="ARBA" id="ARBA00001698"/>
    </source>
</evidence>
<comment type="catalytic activity">
    <reaction evidence="1 18">
        <text>a 1,2-diacyl-sn-glycero-3-phosphate + CTP + H(+) = a CDP-1,2-diacyl-sn-glycerol + diphosphate</text>
        <dbReference type="Rhea" id="RHEA:16229"/>
        <dbReference type="ChEBI" id="CHEBI:15378"/>
        <dbReference type="ChEBI" id="CHEBI:33019"/>
        <dbReference type="ChEBI" id="CHEBI:37563"/>
        <dbReference type="ChEBI" id="CHEBI:58332"/>
        <dbReference type="ChEBI" id="CHEBI:58608"/>
        <dbReference type="EC" id="2.7.7.41"/>
    </reaction>
</comment>
<feature type="transmembrane region" description="Helical" evidence="19">
    <location>
        <begin position="12"/>
        <end position="28"/>
    </location>
</feature>
<evidence type="ECO:0000256" key="15">
    <source>
        <dbReference type="ARBA" id="ARBA00023136"/>
    </source>
</evidence>
<dbReference type="KEGG" id="mat:MARTH_orf733"/>
<feature type="transmembrane region" description="Helical" evidence="19">
    <location>
        <begin position="144"/>
        <end position="165"/>
    </location>
</feature>
<evidence type="ECO:0000256" key="2">
    <source>
        <dbReference type="ARBA" id="ARBA00004651"/>
    </source>
</evidence>
<evidence type="ECO:0000256" key="7">
    <source>
        <dbReference type="ARBA" id="ARBA00019373"/>
    </source>
</evidence>
<dbReference type="STRING" id="243272.MARTH_orf733"/>
<evidence type="ECO:0000256" key="9">
    <source>
        <dbReference type="ARBA" id="ARBA00022516"/>
    </source>
</evidence>
<keyword evidence="15 19" id="KW-0472">Membrane</keyword>
<evidence type="ECO:0000256" key="12">
    <source>
        <dbReference type="ARBA" id="ARBA00022695"/>
    </source>
</evidence>
<keyword evidence="14" id="KW-0443">Lipid metabolism</keyword>
<keyword evidence="8" id="KW-1003">Cell membrane</keyword>
<feature type="transmembrane region" description="Helical" evidence="19">
    <location>
        <begin position="171"/>
        <end position="194"/>
    </location>
</feature>
<comment type="pathway">
    <text evidence="3 18">Phospholipid metabolism; CDP-diacylglycerol biosynthesis; CDP-diacylglycerol from sn-glycerol 3-phosphate: step 3/3.</text>
</comment>
<feature type="transmembrane region" description="Helical" evidence="19">
    <location>
        <begin position="215"/>
        <end position="233"/>
    </location>
</feature>
<evidence type="ECO:0000256" key="13">
    <source>
        <dbReference type="ARBA" id="ARBA00022989"/>
    </source>
</evidence>
<dbReference type="Proteomes" id="UP000008812">
    <property type="component" value="Chromosome"/>
</dbReference>
<dbReference type="EC" id="2.7.7.41" evidence="6 18"/>
<organism evidence="20 21">
    <name type="scientific">Metamycoplasma arthritidis (strain 158L3-1)</name>
    <name type="common">Mycoplasma arthritidis</name>
    <dbReference type="NCBI Taxonomy" id="243272"/>
    <lineage>
        <taxon>Bacteria</taxon>
        <taxon>Bacillati</taxon>
        <taxon>Mycoplasmatota</taxon>
        <taxon>Mycoplasmoidales</taxon>
        <taxon>Metamycoplasmataceae</taxon>
        <taxon>Metamycoplasma</taxon>
    </lineage>
</organism>
<dbReference type="GO" id="GO:0016024">
    <property type="term" value="P:CDP-diacylglycerol biosynthetic process"/>
    <property type="evidence" value="ECO:0007669"/>
    <property type="project" value="UniProtKB-UniPathway"/>
</dbReference>
<dbReference type="UniPathway" id="UPA00557">
    <property type="reaction ID" value="UER00614"/>
</dbReference>
<comment type="pathway">
    <text evidence="4">Lipid metabolism.</text>
</comment>
<evidence type="ECO:0000256" key="10">
    <source>
        <dbReference type="ARBA" id="ARBA00022679"/>
    </source>
</evidence>
<evidence type="ECO:0000256" key="3">
    <source>
        <dbReference type="ARBA" id="ARBA00005119"/>
    </source>
</evidence>
<evidence type="ECO:0000256" key="16">
    <source>
        <dbReference type="ARBA" id="ARBA00023209"/>
    </source>
</evidence>
<feature type="transmembrane region" description="Helical" evidence="19">
    <location>
        <begin position="34"/>
        <end position="52"/>
    </location>
</feature>
<dbReference type="PANTHER" id="PTHR46382:SF1">
    <property type="entry name" value="PHOSPHATIDATE CYTIDYLYLTRANSFERASE"/>
    <property type="match status" value="1"/>
</dbReference>
<evidence type="ECO:0000256" key="14">
    <source>
        <dbReference type="ARBA" id="ARBA00023098"/>
    </source>
</evidence>
<dbReference type="InterPro" id="IPR000374">
    <property type="entry name" value="PC_trans"/>
</dbReference>
<keyword evidence="11 18" id="KW-0812">Transmembrane</keyword>
<evidence type="ECO:0000256" key="6">
    <source>
        <dbReference type="ARBA" id="ARBA00012487"/>
    </source>
</evidence>
<feature type="transmembrane region" description="Helical" evidence="19">
    <location>
        <begin position="109"/>
        <end position="132"/>
    </location>
</feature>
<evidence type="ECO:0000313" key="20">
    <source>
        <dbReference type="EMBL" id="ACF07487.1"/>
    </source>
</evidence>
<comment type="similarity">
    <text evidence="5 18">Belongs to the CDS family.</text>
</comment>
<sequence length="311" mass="35908">MKNLVKRVKSAVIFFGLILPFIFINYFTGHGGKIVAAVFYLVFTLYGTYEVIQHNKLHYFYNYFLALIGLIIWIFPLNLWQDIDQLFWTTKTSNITNFLQQYIGGKGTLIYQSFIAYIIVFVAVSLVMLINLKNYKNTHDFISYYLITLFSIIYLPLTGKLLFIYNTQNLYLFFAVALIPMIVDTFGYFGGMLLGHKLFKRKFCPKISPKKTWEGAIVSYLFGAIFVFILMYLGKLTNNHTFTIFNNYIQLIVGIIFLPAIAIIGDLLFSLLKRRMKVKDFSNLIPGHGGLMDRFDSLSLVIMATSIILLF</sequence>
<dbReference type="eggNOG" id="COG4589">
    <property type="taxonomic scope" value="Bacteria"/>
</dbReference>